<feature type="DNA-binding region" description="H-T-H motif" evidence="4">
    <location>
        <begin position="60"/>
        <end position="79"/>
    </location>
</feature>
<evidence type="ECO:0000313" key="7">
    <source>
        <dbReference type="EMBL" id="GIG71624.1"/>
    </source>
</evidence>
<dbReference type="SUPFAM" id="SSF46689">
    <property type="entry name" value="Homeodomain-like"/>
    <property type="match status" value="1"/>
</dbReference>
<sequence>MQAIATLSEDGDRVGGPGGETAASVEPPMGLRARKKLETFRALQSAARRLVGERGLANVTTEEIAEAANVSKRTFFNYFESKEAAIFDREPGRAERLADELAARPVDEPPLQALRAACVTTLRCYAHELQELTALVRAEPSLAGFQLNAFAGFEKVIVEWAAARTGTDPATDVYPALLAGVTNVMRQLTVARWRPETGDEGFLRLAEEIFDLLAGGLDPSSGVSPRR</sequence>
<dbReference type="Gene3D" id="1.10.10.60">
    <property type="entry name" value="Homeodomain-like"/>
    <property type="match status" value="1"/>
</dbReference>
<dbReference type="RefSeq" id="WP_168076048.1">
    <property type="nucleotide sequence ID" value="NZ_BAAAQJ010000022.1"/>
</dbReference>
<dbReference type="PROSITE" id="PS01081">
    <property type="entry name" value="HTH_TETR_1"/>
    <property type="match status" value="1"/>
</dbReference>
<gene>
    <name evidence="7" type="ORF">Pfl04_00280</name>
</gene>
<evidence type="ECO:0000259" key="6">
    <source>
        <dbReference type="PROSITE" id="PS50977"/>
    </source>
</evidence>
<dbReference type="Pfam" id="PF00440">
    <property type="entry name" value="TetR_N"/>
    <property type="match status" value="1"/>
</dbReference>
<dbReference type="PANTHER" id="PTHR30055:SF238">
    <property type="entry name" value="MYCOFACTOCIN BIOSYNTHESIS TRANSCRIPTIONAL REGULATOR MFTR-RELATED"/>
    <property type="match status" value="1"/>
</dbReference>
<evidence type="ECO:0000256" key="5">
    <source>
        <dbReference type="SAM" id="MobiDB-lite"/>
    </source>
</evidence>
<keyword evidence="1" id="KW-0805">Transcription regulation</keyword>
<evidence type="ECO:0000256" key="1">
    <source>
        <dbReference type="ARBA" id="ARBA00023015"/>
    </source>
</evidence>
<proteinExistence type="predicted"/>
<dbReference type="EMBL" id="BONU01000001">
    <property type="protein sequence ID" value="GIG71624.1"/>
    <property type="molecule type" value="Genomic_DNA"/>
</dbReference>
<name>A0A8J3LHY8_9ACTN</name>
<evidence type="ECO:0000256" key="4">
    <source>
        <dbReference type="PROSITE-ProRule" id="PRU00335"/>
    </source>
</evidence>
<organism evidence="7 8">
    <name type="scientific">Planosporangium flavigriseum</name>
    <dbReference type="NCBI Taxonomy" id="373681"/>
    <lineage>
        <taxon>Bacteria</taxon>
        <taxon>Bacillati</taxon>
        <taxon>Actinomycetota</taxon>
        <taxon>Actinomycetes</taxon>
        <taxon>Micromonosporales</taxon>
        <taxon>Micromonosporaceae</taxon>
        <taxon>Planosporangium</taxon>
    </lineage>
</organism>
<evidence type="ECO:0000313" key="8">
    <source>
        <dbReference type="Proteomes" id="UP000653674"/>
    </source>
</evidence>
<evidence type="ECO:0000256" key="2">
    <source>
        <dbReference type="ARBA" id="ARBA00023125"/>
    </source>
</evidence>
<keyword evidence="8" id="KW-1185">Reference proteome</keyword>
<feature type="domain" description="HTH tetR-type" evidence="6">
    <location>
        <begin position="37"/>
        <end position="97"/>
    </location>
</feature>
<dbReference type="Gene3D" id="1.10.357.10">
    <property type="entry name" value="Tetracycline Repressor, domain 2"/>
    <property type="match status" value="1"/>
</dbReference>
<dbReference type="AlphaFoldDB" id="A0A8J3LHY8"/>
<keyword evidence="2 4" id="KW-0238">DNA-binding</keyword>
<dbReference type="Pfam" id="PF17754">
    <property type="entry name" value="TetR_C_14"/>
    <property type="match status" value="1"/>
</dbReference>
<dbReference type="GO" id="GO:0003700">
    <property type="term" value="F:DNA-binding transcription factor activity"/>
    <property type="evidence" value="ECO:0007669"/>
    <property type="project" value="TreeGrafter"/>
</dbReference>
<dbReference type="InterPro" id="IPR023772">
    <property type="entry name" value="DNA-bd_HTH_TetR-type_CS"/>
</dbReference>
<evidence type="ECO:0000256" key="3">
    <source>
        <dbReference type="ARBA" id="ARBA00023163"/>
    </source>
</evidence>
<comment type="caution">
    <text evidence="7">The sequence shown here is derived from an EMBL/GenBank/DDBJ whole genome shotgun (WGS) entry which is preliminary data.</text>
</comment>
<dbReference type="InterPro" id="IPR041347">
    <property type="entry name" value="MftR_C"/>
</dbReference>
<dbReference type="PROSITE" id="PS50977">
    <property type="entry name" value="HTH_TETR_2"/>
    <property type="match status" value="1"/>
</dbReference>
<accession>A0A8J3LHY8</accession>
<dbReference type="InterPro" id="IPR009057">
    <property type="entry name" value="Homeodomain-like_sf"/>
</dbReference>
<feature type="region of interest" description="Disordered" evidence="5">
    <location>
        <begin position="1"/>
        <end position="26"/>
    </location>
</feature>
<protein>
    <submittedName>
        <fullName evidence="7">TetR family transcriptional regulator</fullName>
    </submittedName>
</protein>
<dbReference type="PANTHER" id="PTHR30055">
    <property type="entry name" value="HTH-TYPE TRANSCRIPTIONAL REGULATOR RUTR"/>
    <property type="match status" value="1"/>
</dbReference>
<reference evidence="7" key="1">
    <citation type="submission" date="2021-01" db="EMBL/GenBank/DDBJ databases">
        <title>Whole genome shotgun sequence of Planosporangium flavigriseum NBRC 105377.</title>
        <authorList>
            <person name="Komaki H."/>
            <person name="Tamura T."/>
        </authorList>
    </citation>
    <scope>NUCLEOTIDE SEQUENCE</scope>
    <source>
        <strain evidence="7">NBRC 105377</strain>
    </source>
</reference>
<dbReference type="InterPro" id="IPR001647">
    <property type="entry name" value="HTH_TetR"/>
</dbReference>
<dbReference type="GO" id="GO:0000976">
    <property type="term" value="F:transcription cis-regulatory region binding"/>
    <property type="evidence" value="ECO:0007669"/>
    <property type="project" value="TreeGrafter"/>
</dbReference>
<keyword evidence="3" id="KW-0804">Transcription</keyword>
<dbReference type="PRINTS" id="PR00455">
    <property type="entry name" value="HTHTETR"/>
</dbReference>
<dbReference type="InterPro" id="IPR050109">
    <property type="entry name" value="HTH-type_TetR-like_transc_reg"/>
</dbReference>
<dbReference type="Proteomes" id="UP000653674">
    <property type="component" value="Unassembled WGS sequence"/>
</dbReference>